<reference evidence="3" key="1">
    <citation type="submission" date="2023-06" db="EMBL/GenBank/DDBJ databases">
        <title>Genome-scale phylogeny and comparative genomics of the fungal order Sordariales.</title>
        <authorList>
            <consortium name="Lawrence Berkeley National Laboratory"/>
            <person name="Hensen N."/>
            <person name="Bonometti L."/>
            <person name="Westerberg I."/>
            <person name="Brannstrom I.O."/>
            <person name="Guillou S."/>
            <person name="Cros-Aarteil S."/>
            <person name="Calhoun S."/>
            <person name="Haridas S."/>
            <person name="Kuo A."/>
            <person name="Mondo S."/>
            <person name="Pangilinan J."/>
            <person name="Riley R."/>
            <person name="LaButti K."/>
            <person name="Andreopoulos B."/>
            <person name="Lipzen A."/>
            <person name="Chen C."/>
            <person name="Yanf M."/>
            <person name="Daum C."/>
            <person name="Ng V."/>
            <person name="Clum A."/>
            <person name="Steindorff A."/>
            <person name="Ohm R."/>
            <person name="Martin F."/>
            <person name="Silar P."/>
            <person name="Natvig D."/>
            <person name="Lalanne C."/>
            <person name="Gautier V."/>
            <person name="Ament-velasquez S.L."/>
            <person name="Kruys A."/>
            <person name="Hutchinson M.I."/>
            <person name="Powell A.J."/>
            <person name="Barry K."/>
            <person name="Miller A.N."/>
            <person name="Grigoriev I.V."/>
            <person name="Debuchy R."/>
            <person name="Gladieux P."/>
            <person name="Thoren M.H."/>
            <person name="Johannesson H."/>
        </authorList>
    </citation>
    <scope>NUCLEOTIDE SEQUENCE</scope>
    <source>
        <strain evidence="3">SMH2392-1A</strain>
    </source>
</reference>
<evidence type="ECO:0000313" key="4">
    <source>
        <dbReference type="Proteomes" id="UP001172101"/>
    </source>
</evidence>
<keyword evidence="2" id="KW-0732">Signal</keyword>
<dbReference type="AlphaFoldDB" id="A0AA40B5Y6"/>
<organism evidence="3 4">
    <name type="scientific">Lasiosphaeria miniovina</name>
    <dbReference type="NCBI Taxonomy" id="1954250"/>
    <lineage>
        <taxon>Eukaryota</taxon>
        <taxon>Fungi</taxon>
        <taxon>Dikarya</taxon>
        <taxon>Ascomycota</taxon>
        <taxon>Pezizomycotina</taxon>
        <taxon>Sordariomycetes</taxon>
        <taxon>Sordariomycetidae</taxon>
        <taxon>Sordariales</taxon>
        <taxon>Lasiosphaeriaceae</taxon>
        <taxon>Lasiosphaeria</taxon>
    </lineage>
</organism>
<feature type="region of interest" description="Disordered" evidence="1">
    <location>
        <begin position="37"/>
        <end position="67"/>
    </location>
</feature>
<gene>
    <name evidence="3" type="ORF">B0T26DRAFT_697494</name>
</gene>
<evidence type="ECO:0000256" key="2">
    <source>
        <dbReference type="SAM" id="SignalP"/>
    </source>
</evidence>
<proteinExistence type="predicted"/>
<sequence>MTWYGIGKTTYSSLVLSSVLFLLFLPALACLLARPPPARPPSSDSGTGATKLLRIASNNPRPTGGWPTPPLSYLCVRLSWMSE</sequence>
<dbReference type="EMBL" id="JAUIRO010000002">
    <property type="protein sequence ID" value="KAK0728292.1"/>
    <property type="molecule type" value="Genomic_DNA"/>
</dbReference>
<dbReference type="RefSeq" id="XP_060301147.1">
    <property type="nucleotide sequence ID" value="XM_060441397.1"/>
</dbReference>
<dbReference type="Proteomes" id="UP001172101">
    <property type="component" value="Unassembled WGS sequence"/>
</dbReference>
<feature type="chain" id="PRO_5041211999" description="Secreted protein" evidence="2">
    <location>
        <begin position="30"/>
        <end position="83"/>
    </location>
</feature>
<protein>
    <recommendedName>
        <fullName evidence="5">Secreted protein</fullName>
    </recommendedName>
</protein>
<accession>A0AA40B5Y6</accession>
<evidence type="ECO:0000256" key="1">
    <source>
        <dbReference type="SAM" id="MobiDB-lite"/>
    </source>
</evidence>
<name>A0AA40B5Y6_9PEZI</name>
<evidence type="ECO:0000313" key="3">
    <source>
        <dbReference type="EMBL" id="KAK0728292.1"/>
    </source>
</evidence>
<feature type="signal peptide" evidence="2">
    <location>
        <begin position="1"/>
        <end position="29"/>
    </location>
</feature>
<comment type="caution">
    <text evidence="3">The sequence shown here is derived from an EMBL/GenBank/DDBJ whole genome shotgun (WGS) entry which is preliminary data.</text>
</comment>
<evidence type="ECO:0008006" key="5">
    <source>
        <dbReference type="Google" id="ProtNLM"/>
    </source>
</evidence>
<dbReference type="GeneID" id="85324667"/>
<keyword evidence="4" id="KW-1185">Reference proteome</keyword>